<comment type="caution">
    <text evidence="1">The sequence shown here is derived from an EMBL/GenBank/DDBJ whole genome shotgun (WGS) entry which is preliminary data.</text>
</comment>
<dbReference type="AlphaFoldDB" id="A0A3L6FJJ9"/>
<organism evidence="1">
    <name type="scientific">Zea mays</name>
    <name type="common">Maize</name>
    <dbReference type="NCBI Taxonomy" id="4577"/>
    <lineage>
        <taxon>Eukaryota</taxon>
        <taxon>Viridiplantae</taxon>
        <taxon>Streptophyta</taxon>
        <taxon>Embryophyta</taxon>
        <taxon>Tracheophyta</taxon>
        <taxon>Spermatophyta</taxon>
        <taxon>Magnoliopsida</taxon>
        <taxon>Liliopsida</taxon>
        <taxon>Poales</taxon>
        <taxon>Poaceae</taxon>
        <taxon>PACMAD clade</taxon>
        <taxon>Panicoideae</taxon>
        <taxon>Andropogonodae</taxon>
        <taxon>Andropogoneae</taxon>
        <taxon>Tripsacinae</taxon>
        <taxon>Zea</taxon>
    </lineage>
</organism>
<sequence length="89" mass="10501">MSLGTTSQHYWKDEELPIINQRKHDITRTNIYHIHFNHLLVTLLLNYLGTHTFTVTSKHHTDKFSLTGNNHLIGFYQHSQYSNASTHRK</sequence>
<protein>
    <submittedName>
        <fullName evidence="1">Uncharacterized protein</fullName>
    </submittedName>
</protein>
<name>A0A3L6FJJ9_MAIZE</name>
<evidence type="ECO:0000313" key="1">
    <source>
        <dbReference type="EMBL" id="PWZ33103.1"/>
    </source>
</evidence>
<dbReference type="EMBL" id="NCVQ01000004">
    <property type="protein sequence ID" value="PWZ33103.1"/>
    <property type="molecule type" value="Genomic_DNA"/>
</dbReference>
<accession>A0A3L6FJJ9</accession>
<gene>
    <name evidence="1" type="ORF">Zm00014a_042562</name>
</gene>
<dbReference type="Proteomes" id="UP000251960">
    <property type="component" value="Chromosome 3"/>
</dbReference>
<reference evidence="1" key="1">
    <citation type="journal article" date="2018" name="Nat. Genet.">
        <title>Extensive intraspecific gene order and gene structural variations between Mo17 and other maize genomes.</title>
        <authorList>
            <person name="Sun S."/>
            <person name="Zhou Y."/>
            <person name="Chen J."/>
            <person name="Shi J."/>
            <person name="Zhao H."/>
            <person name="Zhao H."/>
            <person name="Song W."/>
            <person name="Zhang M."/>
            <person name="Cui Y."/>
            <person name="Dong X."/>
            <person name="Liu H."/>
            <person name="Ma X."/>
            <person name="Jiao Y."/>
            <person name="Wang B."/>
            <person name="Wei X."/>
            <person name="Stein J.C."/>
            <person name="Glaubitz J.C."/>
            <person name="Lu F."/>
            <person name="Yu G."/>
            <person name="Liang C."/>
            <person name="Fengler K."/>
            <person name="Li B."/>
            <person name="Rafalski A."/>
            <person name="Schnable P.S."/>
            <person name="Ware D.H."/>
            <person name="Buckler E.S."/>
            <person name="Lai J."/>
        </authorList>
    </citation>
    <scope>NUCLEOTIDE SEQUENCE [LARGE SCALE GENOMIC DNA]</scope>
    <source>
        <tissue evidence="1">Seedling</tissue>
    </source>
</reference>
<proteinExistence type="predicted"/>